<gene>
    <name evidence="8" type="ORF">Esi_0152_0015</name>
</gene>
<evidence type="ECO:0000313" key="8">
    <source>
        <dbReference type="EMBL" id="CBN78854.1"/>
    </source>
</evidence>
<keyword evidence="2" id="KW-0813">Transport</keyword>
<dbReference type="InterPro" id="IPR011701">
    <property type="entry name" value="MFS"/>
</dbReference>
<keyword evidence="4 6" id="KW-1133">Transmembrane helix</keyword>
<dbReference type="GO" id="GO:0016020">
    <property type="term" value="C:membrane"/>
    <property type="evidence" value="ECO:0007669"/>
    <property type="project" value="UniProtKB-SubCell"/>
</dbReference>
<dbReference type="AlphaFoldDB" id="D8LFV5"/>
<feature type="domain" description="Major facilitator superfamily (MFS) profile" evidence="7">
    <location>
        <begin position="1"/>
        <end position="116"/>
    </location>
</feature>
<evidence type="ECO:0000256" key="5">
    <source>
        <dbReference type="ARBA" id="ARBA00023136"/>
    </source>
</evidence>
<proteinExistence type="predicted"/>
<feature type="transmembrane region" description="Helical" evidence="6">
    <location>
        <begin position="6"/>
        <end position="25"/>
    </location>
</feature>
<evidence type="ECO:0000259" key="7">
    <source>
        <dbReference type="PROSITE" id="PS50850"/>
    </source>
</evidence>
<feature type="transmembrane region" description="Helical" evidence="6">
    <location>
        <begin position="37"/>
        <end position="54"/>
    </location>
</feature>
<dbReference type="Gene3D" id="1.20.1250.20">
    <property type="entry name" value="MFS general substrate transporter like domains"/>
    <property type="match status" value="1"/>
</dbReference>
<dbReference type="Proteomes" id="UP000002630">
    <property type="component" value="Linkage Group LG03"/>
</dbReference>
<dbReference type="PANTHER" id="PTHR23504">
    <property type="entry name" value="MAJOR FACILITATOR SUPERFAMILY DOMAIN-CONTAINING PROTEIN 10"/>
    <property type="match status" value="1"/>
</dbReference>
<dbReference type="InterPro" id="IPR020846">
    <property type="entry name" value="MFS_dom"/>
</dbReference>
<evidence type="ECO:0000256" key="2">
    <source>
        <dbReference type="ARBA" id="ARBA00022448"/>
    </source>
</evidence>
<organism evidence="8 9">
    <name type="scientific">Ectocarpus siliculosus</name>
    <name type="common">Brown alga</name>
    <name type="synonym">Conferva siliculosa</name>
    <dbReference type="NCBI Taxonomy" id="2880"/>
    <lineage>
        <taxon>Eukaryota</taxon>
        <taxon>Sar</taxon>
        <taxon>Stramenopiles</taxon>
        <taxon>Ochrophyta</taxon>
        <taxon>PX clade</taxon>
        <taxon>Phaeophyceae</taxon>
        <taxon>Ectocarpales</taxon>
        <taxon>Ectocarpaceae</taxon>
        <taxon>Ectocarpus</taxon>
    </lineage>
</organism>
<dbReference type="PANTHER" id="PTHR23504:SF15">
    <property type="entry name" value="MAJOR FACILITATOR SUPERFAMILY (MFS) PROFILE DOMAIN-CONTAINING PROTEIN"/>
    <property type="match status" value="1"/>
</dbReference>
<evidence type="ECO:0000256" key="3">
    <source>
        <dbReference type="ARBA" id="ARBA00022692"/>
    </source>
</evidence>
<evidence type="ECO:0000256" key="4">
    <source>
        <dbReference type="ARBA" id="ARBA00022989"/>
    </source>
</evidence>
<keyword evidence="3 6" id="KW-0812">Transmembrane</keyword>
<sequence>MSSGYFAGLLSSSFMFGRVISAYFWGIVADRCGRRPVVLLSLASTGGLAVAFGFSTTFLWALACRFLLGLLNGMTVIFPTLVSEICGKEHEVVGLGAVTSEPVACRRGTVPIPDAS</sequence>
<evidence type="ECO:0000313" key="9">
    <source>
        <dbReference type="Proteomes" id="UP000002630"/>
    </source>
</evidence>
<dbReference type="SUPFAM" id="SSF103473">
    <property type="entry name" value="MFS general substrate transporter"/>
    <property type="match status" value="1"/>
</dbReference>
<keyword evidence="5 6" id="KW-0472">Membrane</keyword>
<keyword evidence="9" id="KW-1185">Reference proteome</keyword>
<accession>D8LFV5</accession>
<dbReference type="EMBL" id="FN649728">
    <property type="protein sequence ID" value="CBN78854.1"/>
    <property type="molecule type" value="Genomic_DNA"/>
</dbReference>
<dbReference type="GO" id="GO:0022857">
    <property type="term" value="F:transmembrane transporter activity"/>
    <property type="evidence" value="ECO:0007669"/>
    <property type="project" value="InterPro"/>
</dbReference>
<comment type="subcellular location">
    <subcellularLocation>
        <location evidence="1">Membrane</location>
        <topology evidence="1">Multi-pass membrane protein</topology>
    </subcellularLocation>
</comment>
<dbReference type="eggNOG" id="KOG2615">
    <property type="taxonomic scope" value="Eukaryota"/>
</dbReference>
<name>D8LFV5_ECTSI</name>
<protein>
    <recommendedName>
        <fullName evidence="7">Major facilitator superfamily (MFS) profile domain-containing protein</fullName>
    </recommendedName>
</protein>
<evidence type="ECO:0000256" key="1">
    <source>
        <dbReference type="ARBA" id="ARBA00004141"/>
    </source>
</evidence>
<dbReference type="InParanoid" id="D8LFV5"/>
<reference evidence="8 9" key="1">
    <citation type="journal article" date="2010" name="Nature">
        <title>The Ectocarpus genome and the independent evolution of multicellularity in brown algae.</title>
        <authorList>
            <person name="Cock J.M."/>
            <person name="Sterck L."/>
            <person name="Rouze P."/>
            <person name="Scornet D."/>
            <person name="Allen A.E."/>
            <person name="Amoutzias G."/>
            <person name="Anthouard V."/>
            <person name="Artiguenave F."/>
            <person name="Aury J.M."/>
            <person name="Badger J.H."/>
            <person name="Beszteri B."/>
            <person name="Billiau K."/>
            <person name="Bonnet E."/>
            <person name="Bothwell J.H."/>
            <person name="Bowler C."/>
            <person name="Boyen C."/>
            <person name="Brownlee C."/>
            <person name="Carrano C.J."/>
            <person name="Charrier B."/>
            <person name="Cho G.Y."/>
            <person name="Coelho S.M."/>
            <person name="Collen J."/>
            <person name="Corre E."/>
            <person name="Da Silva C."/>
            <person name="Delage L."/>
            <person name="Delaroque N."/>
            <person name="Dittami S.M."/>
            <person name="Doulbeau S."/>
            <person name="Elias M."/>
            <person name="Farnham G."/>
            <person name="Gachon C.M."/>
            <person name="Gschloessl B."/>
            <person name="Heesch S."/>
            <person name="Jabbari K."/>
            <person name="Jubin C."/>
            <person name="Kawai H."/>
            <person name="Kimura K."/>
            <person name="Kloareg B."/>
            <person name="Kupper F.C."/>
            <person name="Lang D."/>
            <person name="Le Bail A."/>
            <person name="Leblanc C."/>
            <person name="Lerouge P."/>
            <person name="Lohr M."/>
            <person name="Lopez P.J."/>
            <person name="Martens C."/>
            <person name="Maumus F."/>
            <person name="Michel G."/>
            <person name="Miranda-Saavedra D."/>
            <person name="Morales J."/>
            <person name="Moreau H."/>
            <person name="Motomura T."/>
            <person name="Nagasato C."/>
            <person name="Napoli C.A."/>
            <person name="Nelson D.R."/>
            <person name="Nyvall-Collen P."/>
            <person name="Peters A.F."/>
            <person name="Pommier C."/>
            <person name="Potin P."/>
            <person name="Poulain J."/>
            <person name="Quesneville H."/>
            <person name="Read B."/>
            <person name="Rensing S.A."/>
            <person name="Ritter A."/>
            <person name="Rousvoal S."/>
            <person name="Samanta M."/>
            <person name="Samson G."/>
            <person name="Schroeder D.C."/>
            <person name="Segurens B."/>
            <person name="Strittmatter M."/>
            <person name="Tonon T."/>
            <person name="Tregear J.W."/>
            <person name="Valentin K."/>
            <person name="von Dassow P."/>
            <person name="Yamagishi T."/>
            <person name="Van de Peer Y."/>
            <person name="Wincker P."/>
        </authorList>
    </citation>
    <scope>NUCLEOTIDE SEQUENCE [LARGE SCALE GENOMIC DNA]</scope>
    <source>
        <strain evidence="9">Ec32 / CCAP1310/4</strain>
    </source>
</reference>
<evidence type="ECO:0000256" key="6">
    <source>
        <dbReference type="SAM" id="Phobius"/>
    </source>
</evidence>
<dbReference type="PROSITE" id="PS50850">
    <property type="entry name" value="MFS"/>
    <property type="match status" value="1"/>
</dbReference>
<dbReference type="OrthoDB" id="26679at2759"/>
<dbReference type="Pfam" id="PF07690">
    <property type="entry name" value="MFS_1"/>
    <property type="match status" value="1"/>
</dbReference>
<dbReference type="InterPro" id="IPR036259">
    <property type="entry name" value="MFS_trans_sf"/>
</dbReference>
<dbReference type="EMBL" id="FN648082">
    <property type="protein sequence ID" value="CBN78854.1"/>
    <property type="molecule type" value="Genomic_DNA"/>
</dbReference>